<dbReference type="AlphaFoldDB" id="A0A8S9ZNR2"/>
<dbReference type="Proteomes" id="UP000605970">
    <property type="component" value="Unassembled WGS sequence"/>
</dbReference>
<dbReference type="EMBL" id="JABEBT010000050">
    <property type="protein sequence ID" value="KAF7634852.1"/>
    <property type="molecule type" value="Genomic_DNA"/>
</dbReference>
<sequence length="94" mass="10880">MDRFDKISETTIDLNEKLKLISDVSSAFVKLGISFGVLILSSLDIVAKKLTAEYKALGKLNKQMEHQFNKLNDRLTYLFFTEEMDTELREFQNV</sequence>
<dbReference type="OrthoDB" id="5859030at2759"/>
<reference evidence="2" key="1">
    <citation type="journal article" date="2020" name="Ecol. Evol.">
        <title>Genome structure and content of the rice root-knot nematode (Meloidogyne graminicola).</title>
        <authorList>
            <person name="Phan N.T."/>
            <person name="Danchin E.G.J."/>
            <person name="Klopp C."/>
            <person name="Perfus-Barbeoch L."/>
            <person name="Kozlowski D.K."/>
            <person name="Koutsovoulos G.D."/>
            <person name="Lopez-Roques C."/>
            <person name="Bouchez O."/>
            <person name="Zahm M."/>
            <person name="Besnard G."/>
            <person name="Bellafiore S."/>
        </authorList>
    </citation>
    <scope>NUCLEOTIDE SEQUENCE</scope>
    <source>
        <strain evidence="2">VN-18</strain>
    </source>
</reference>
<evidence type="ECO:0000313" key="3">
    <source>
        <dbReference type="Proteomes" id="UP000605970"/>
    </source>
</evidence>
<keyword evidence="3" id="KW-1185">Reference proteome</keyword>
<protein>
    <submittedName>
        <fullName evidence="2">Uncharacterized protein</fullName>
    </submittedName>
</protein>
<gene>
    <name evidence="2" type="ORF">Mgra_00005746</name>
</gene>
<comment type="caution">
    <text evidence="2">The sequence shown here is derived from an EMBL/GenBank/DDBJ whole genome shotgun (WGS) entry which is preliminary data.</text>
</comment>
<name>A0A8S9ZNR2_9BILA</name>
<keyword evidence="1" id="KW-0175">Coiled coil</keyword>
<proteinExistence type="predicted"/>
<accession>A0A8S9ZNR2</accession>
<evidence type="ECO:0000313" key="2">
    <source>
        <dbReference type="EMBL" id="KAF7634852.1"/>
    </source>
</evidence>
<feature type="coiled-coil region" evidence="1">
    <location>
        <begin position="47"/>
        <end position="74"/>
    </location>
</feature>
<organism evidence="2 3">
    <name type="scientific">Meloidogyne graminicola</name>
    <dbReference type="NCBI Taxonomy" id="189291"/>
    <lineage>
        <taxon>Eukaryota</taxon>
        <taxon>Metazoa</taxon>
        <taxon>Ecdysozoa</taxon>
        <taxon>Nematoda</taxon>
        <taxon>Chromadorea</taxon>
        <taxon>Rhabditida</taxon>
        <taxon>Tylenchina</taxon>
        <taxon>Tylenchomorpha</taxon>
        <taxon>Tylenchoidea</taxon>
        <taxon>Meloidogynidae</taxon>
        <taxon>Meloidogyninae</taxon>
        <taxon>Meloidogyne</taxon>
    </lineage>
</organism>
<evidence type="ECO:0000256" key="1">
    <source>
        <dbReference type="SAM" id="Coils"/>
    </source>
</evidence>